<keyword evidence="2" id="KW-1185">Reference proteome</keyword>
<organism evidence="1 2">
    <name type="scientific">Biomphalaria pfeifferi</name>
    <name type="common">Bloodfluke planorb</name>
    <name type="synonym">Freshwater snail</name>
    <dbReference type="NCBI Taxonomy" id="112525"/>
    <lineage>
        <taxon>Eukaryota</taxon>
        <taxon>Metazoa</taxon>
        <taxon>Spiralia</taxon>
        <taxon>Lophotrochozoa</taxon>
        <taxon>Mollusca</taxon>
        <taxon>Gastropoda</taxon>
        <taxon>Heterobranchia</taxon>
        <taxon>Euthyneura</taxon>
        <taxon>Panpulmonata</taxon>
        <taxon>Hygrophila</taxon>
        <taxon>Lymnaeoidea</taxon>
        <taxon>Planorbidae</taxon>
        <taxon>Biomphalaria</taxon>
    </lineage>
</organism>
<dbReference type="AlphaFoldDB" id="A0AAD8C8Z6"/>
<evidence type="ECO:0000313" key="2">
    <source>
        <dbReference type="Proteomes" id="UP001233172"/>
    </source>
</evidence>
<evidence type="ECO:0000313" key="1">
    <source>
        <dbReference type="EMBL" id="KAK0068590.1"/>
    </source>
</evidence>
<reference evidence="1" key="1">
    <citation type="journal article" date="2023" name="PLoS Negl. Trop. Dis.">
        <title>A genome sequence for Biomphalaria pfeifferi, the major vector snail for the human-infecting parasite Schistosoma mansoni.</title>
        <authorList>
            <person name="Bu L."/>
            <person name="Lu L."/>
            <person name="Laidemitt M.R."/>
            <person name="Zhang S.M."/>
            <person name="Mutuku M."/>
            <person name="Mkoji G."/>
            <person name="Steinauer M."/>
            <person name="Loker E.S."/>
        </authorList>
    </citation>
    <scope>NUCLEOTIDE SEQUENCE</scope>
    <source>
        <strain evidence="1">KasaAsao</strain>
    </source>
</reference>
<protein>
    <submittedName>
        <fullName evidence="1">Uncharacterized protein</fullName>
    </submittedName>
</protein>
<comment type="caution">
    <text evidence="1">The sequence shown here is derived from an EMBL/GenBank/DDBJ whole genome shotgun (WGS) entry which is preliminary data.</text>
</comment>
<feature type="non-terminal residue" evidence="1">
    <location>
        <position position="1"/>
    </location>
</feature>
<accession>A0AAD8C8Z6</accession>
<proteinExistence type="predicted"/>
<reference evidence="1" key="2">
    <citation type="submission" date="2023-04" db="EMBL/GenBank/DDBJ databases">
        <authorList>
            <person name="Bu L."/>
            <person name="Lu L."/>
            <person name="Laidemitt M.R."/>
            <person name="Zhang S.M."/>
            <person name="Mutuku M."/>
            <person name="Mkoji G."/>
            <person name="Steinauer M."/>
            <person name="Loker E.S."/>
        </authorList>
    </citation>
    <scope>NUCLEOTIDE SEQUENCE</scope>
    <source>
        <strain evidence="1">KasaAsao</strain>
        <tissue evidence="1">Whole Snail</tissue>
    </source>
</reference>
<dbReference type="Proteomes" id="UP001233172">
    <property type="component" value="Unassembled WGS sequence"/>
</dbReference>
<name>A0AAD8C8Z6_BIOPF</name>
<gene>
    <name evidence="1" type="ORF">Bpfe_002525</name>
</gene>
<dbReference type="EMBL" id="JASAOG010000005">
    <property type="protein sequence ID" value="KAK0068590.1"/>
    <property type="molecule type" value="Genomic_DNA"/>
</dbReference>
<sequence>YTRTLPAHRLLSPPFPFSPPSLYPPFDGPPEQVATLLSSLDADLLQSNSPIASSSGLHISR</sequence>